<evidence type="ECO:0008006" key="5">
    <source>
        <dbReference type="Google" id="ProtNLM"/>
    </source>
</evidence>
<protein>
    <recommendedName>
        <fullName evidence="5">DUF3887 domain-containing protein</fullName>
    </recommendedName>
</protein>
<organism evidence="3 4">
    <name type="scientific">Micromonospora echinofusca</name>
    <dbReference type="NCBI Taxonomy" id="47858"/>
    <lineage>
        <taxon>Bacteria</taxon>
        <taxon>Bacillati</taxon>
        <taxon>Actinomycetota</taxon>
        <taxon>Actinomycetes</taxon>
        <taxon>Micromonosporales</taxon>
        <taxon>Micromonosporaceae</taxon>
        <taxon>Micromonospora</taxon>
    </lineage>
</organism>
<proteinExistence type="predicted"/>
<evidence type="ECO:0000256" key="2">
    <source>
        <dbReference type="SAM" id="Phobius"/>
    </source>
</evidence>
<evidence type="ECO:0000313" key="3">
    <source>
        <dbReference type="EMBL" id="MBO4208130.1"/>
    </source>
</evidence>
<feature type="compositionally biased region" description="Pro residues" evidence="1">
    <location>
        <begin position="1"/>
        <end position="24"/>
    </location>
</feature>
<sequence length="166" mass="17121">MPPGPQPSVPGPPPGPGVAPPFAAPPTEGRNARLWVGLGVGALAAVLCCGGGAAAVVGLVVTGTQAVGEQARAVTGDYYQALSAKQYDKAYALLCDDVRGRESRSQFERRVAAEPEITSYRVGEPELTNEVTVPVQVTFAGGGTDEQQVELTQDRQTGTLEVCGIS</sequence>
<gene>
    <name evidence="3" type="ORF">GSF22_19275</name>
</gene>
<keyword evidence="4" id="KW-1185">Reference proteome</keyword>
<dbReference type="Proteomes" id="UP000823521">
    <property type="component" value="Unassembled WGS sequence"/>
</dbReference>
<feature type="transmembrane region" description="Helical" evidence="2">
    <location>
        <begin position="34"/>
        <end position="62"/>
    </location>
</feature>
<feature type="region of interest" description="Disordered" evidence="1">
    <location>
        <begin position="1"/>
        <end position="25"/>
    </location>
</feature>
<accession>A0ABS3VUB6</accession>
<evidence type="ECO:0000256" key="1">
    <source>
        <dbReference type="SAM" id="MobiDB-lite"/>
    </source>
</evidence>
<keyword evidence="2" id="KW-0472">Membrane</keyword>
<dbReference type="EMBL" id="WVUH01000171">
    <property type="protein sequence ID" value="MBO4208130.1"/>
    <property type="molecule type" value="Genomic_DNA"/>
</dbReference>
<comment type="caution">
    <text evidence="3">The sequence shown here is derived from an EMBL/GenBank/DDBJ whole genome shotgun (WGS) entry which is preliminary data.</text>
</comment>
<keyword evidence="2" id="KW-0812">Transmembrane</keyword>
<dbReference type="RefSeq" id="WP_208815105.1">
    <property type="nucleotide sequence ID" value="NZ_WVUH01000171.1"/>
</dbReference>
<name>A0ABS3VUB6_MICEH</name>
<reference evidence="3 4" key="1">
    <citation type="submission" date="2019-12" db="EMBL/GenBank/DDBJ databases">
        <title>Whole genome sequencing of endophytic Actinobacterium Micromonospora sp. MPMI6T.</title>
        <authorList>
            <person name="Evv R."/>
            <person name="Podile A.R."/>
        </authorList>
    </citation>
    <scope>NUCLEOTIDE SEQUENCE [LARGE SCALE GENOMIC DNA]</scope>
    <source>
        <strain evidence="3 4">MPMI6</strain>
    </source>
</reference>
<keyword evidence="2" id="KW-1133">Transmembrane helix</keyword>
<evidence type="ECO:0000313" key="4">
    <source>
        <dbReference type="Proteomes" id="UP000823521"/>
    </source>
</evidence>